<dbReference type="InterPro" id="IPR013525">
    <property type="entry name" value="ABC2_TM"/>
</dbReference>
<feature type="transmembrane region" description="Helical" evidence="8">
    <location>
        <begin position="227"/>
        <end position="250"/>
    </location>
</feature>
<feature type="transmembrane region" description="Helical" evidence="8">
    <location>
        <begin position="349"/>
        <end position="369"/>
    </location>
</feature>
<proteinExistence type="inferred from homology"/>
<evidence type="ECO:0000256" key="1">
    <source>
        <dbReference type="ARBA" id="ARBA00004651"/>
    </source>
</evidence>
<keyword evidence="7 8" id="KW-0472">Membrane</keyword>
<evidence type="ECO:0000256" key="5">
    <source>
        <dbReference type="ARBA" id="ARBA00022692"/>
    </source>
</evidence>
<name>A0A2N3LI03_9BACI</name>
<gene>
    <name evidence="10" type="ORF">CWO92_15505</name>
</gene>
<dbReference type="PANTHER" id="PTHR30294:SF45">
    <property type="entry name" value="LINEARMYCIN RESISTANCE PERMEASE PROTEIN LNRN"/>
    <property type="match status" value="1"/>
</dbReference>
<evidence type="ECO:0000256" key="4">
    <source>
        <dbReference type="ARBA" id="ARBA00022475"/>
    </source>
</evidence>
<dbReference type="GO" id="GO:0005886">
    <property type="term" value="C:plasma membrane"/>
    <property type="evidence" value="ECO:0007669"/>
    <property type="project" value="UniProtKB-SubCell"/>
</dbReference>
<dbReference type="Gene3D" id="3.40.1710.10">
    <property type="entry name" value="abc type-2 transporter like domain"/>
    <property type="match status" value="1"/>
</dbReference>
<dbReference type="RefSeq" id="WP_101355124.1">
    <property type="nucleotide sequence ID" value="NZ_PIQO01000012.1"/>
</dbReference>
<comment type="subcellular location">
    <subcellularLocation>
        <location evidence="1">Cell membrane</location>
        <topology evidence="1">Multi-pass membrane protein</topology>
    </subcellularLocation>
</comment>
<feature type="domain" description="ABC transmembrane type-2" evidence="9">
    <location>
        <begin position="118"/>
        <end position="374"/>
    </location>
</feature>
<reference evidence="10 11" key="1">
    <citation type="submission" date="2017-11" db="EMBL/GenBank/DDBJ databases">
        <title>Bacillus camelliae sp. nov., isolated from pu'er tea.</title>
        <authorList>
            <person name="Niu L."/>
        </authorList>
    </citation>
    <scope>NUCLEOTIDE SEQUENCE [LARGE SCALE GENOMIC DNA]</scope>
    <source>
        <strain evidence="10 11">7578-1</strain>
    </source>
</reference>
<keyword evidence="6 8" id="KW-1133">Transmembrane helix</keyword>
<feature type="transmembrane region" description="Helical" evidence="8">
    <location>
        <begin position="262"/>
        <end position="286"/>
    </location>
</feature>
<keyword evidence="11" id="KW-1185">Reference proteome</keyword>
<dbReference type="EMBL" id="PIQO01000012">
    <property type="protein sequence ID" value="PKR84207.1"/>
    <property type="molecule type" value="Genomic_DNA"/>
</dbReference>
<comment type="caution">
    <text evidence="10">The sequence shown here is derived from an EMBL/GenBank/DDBJ whole genome shotgun (WGS) entry which is preliminary data.</text>
</comment>
<dbReference type="Proteomes" id="UP000233440">
    <property type="component" value="Unassembled WGS sequence"/>
</dbReference>
<dbReference type="Pfam" id="PF12698">
    <property type="entry name" value="ABC2_membrane_3"/>
    <property type="match status" value="1"/>
</dbReference>
<evidence type="ECO:0000259" key="9">
    <source>
        <dbReference type="PROSITE" id="PS51012"/>
    </source>
</evidence>
<keyword evidence="3" id="KW-0813">Transport</keyword>
<dbReference type="GO" id="GO:0140359">
    <property type="term" value="F:ABC-type transporter activity"/>
    <property type="evidence" value="ECO:0007669"/>
    <property type="project" value="InterPro"/>
</dbReference>
<evidence type="ECO:0000313" key="11">
    <source>
        <dbReference type="Proteomes" id="UP000233440"/>
    </source>
</evidence>
<evidence type="ECO:0000256" key="3">
    <source>
        <dbReference type="ARBA" id="ARBA00022448"/>
    </source>
</evidence>
<dbReference type="PANTHER" id="PTHR30294">
    <property type="entry name" value="MEMBRANE COMPONENT OF ABC TRANSPORTER YHHJ-RELATED"/>
    <property type="match status" value="1"/>
</dbReference>
<dbReference type="InterPro" id="IPR051449">
    <property type="entry name" value="ABC-2_transporter_component"/>
</dbReference>
<evidence type="ECO:0000256" key="8">
    <source>
        <dbReference type="SAM" id="Phobius"/>
    </source>
</evidence>
<dbReference type="PROSITE" id="PS51012">
    <property type="entry name" value="ABC_TM2"/>
    <property type="match status" value="1"/>
</dbReference>
<dbReference type="AlphaFoldDB" id="A0A2N3LI03"/>
<evidence type="ECO:0000313" key="10">
    <source>
        <dbReference type="EMBL" id="PKR84207.1"/>
    </source>
</evidence>
<keyword evidence="5 8" id="KW-0812">Transmembrane</keyword>
<comment type="similarity">
    <text evidence="2">Belongs to the ABC-2 integral membrane protein family.</text>
</comment>
<keyword evidence="4" id="KW-1003">Cell membrane</keyword>
<sequence length="381" mass="42300">MKDIFWLVKNTLRVTFKSKKGILLYICTPLIGIFISLLSYGGSGGTTLQVGIVNHDHQAVTTNTIKFIKDLENVKVKKLKESDVSKQITEGKLDCVITFDKGFANSVLKGNPNHISISSIKGATVTSYIQSYLYNYIDNISAISKAAGGDQNKFDKMYVDYHQSKVKMSASVLNDVSKYKDITNQTMGYLLMIMLISASTLAEIILKEKGNRTYYRLLSTPINAKKYISANIIVNLIVMIIQIIITLLSLKGIFHININMPAWQLGLILLIFGLVAIGFAQITVAFTNSTGASGAMQNLFIVPTCLLSGCFFPAEIMPKALQKVSDFLPQHWVLETITKLQQGAQLGHLTLNFMILLAFALAFFLIAIYKISRNNNVRNFV</sequence>
<evidence type="ECO:0000256" key="7">
    <source>
        <dbReference type="ARBA" id="ARBA00023136"/>
    </source>
</evidence>
<dbReference type="OrthoDB" id="266913at2"/>
<organism evidence="10 11">
    <name type="scientific">Heyndrickxia camelliae</name>
    <dbReference type="NCBI Taxonomy" id="1707093"/>
    <lineage>
        <taxon>Bacteria</taxon>
        <taxon>Bacillati</taxon>
        <taxon>Bacillota</taxon>
        <taxon>Bacilli</taxon>
        <taxon>Bacillales</taxon>
        <taxon>Bacillaceae</taxon>
        <taxon>Heyndrickxia</taxon>
    </lineage>
</organism>
<evidence type="ECO:0000256" key="2">
    <source>
        <dbReference type="ARBA" id="ARBA00007783"/>
    </source>
</evidence>
<dbReference type="InterPro" id="IPR047817">
    <property type="entry name" value="ABC2_TM_bact-type"/>
</dbReference>
<feature type="transmembrane region" description="Helical" evidence="8">
    <location>
        <begin position="298"/>
        <end position="317"/>
    </location>
</feature>
<protein>
    <submittedName>
        <fullName evidence="10">ABC transporter permease</fullName>
    </submittedName>
</protein>
<feature type="transmembrane region" description="Helical" evidence="8">
    <location>
        <begin position="187"/>
        <end position="206"/>
    </location>
</feature>
<accession>A0A2N3LI03</accession>
<feature type="transmembrane region" description="Helical" evidence="8">
    <location>
        <begin position="21"/>
        <end position="40"/>
    </location>
</feature>
<evidence type="ECO:0000256" key="6">
    <source>
        <dbReference type="ARBA" id="ARBA00022989"/>
    </source>
</evidence>